<evidence type="ECO:0000313" key="2">
    <source>
        <dbReference type="Proteomes" id="UP000886998"/>
    </source>
</evidence>
<reference evidence="1" key="1">
    <citation type="submission" date="2020-08" db="EMBL/GenBank/DDBJ databases">
        <title>Multicomponent nature underlies the extraordinary mechanical properties of spider dragline silk.</title>
        <authorList>
            <person name="Kono N."/>
            <person name="Nakamura H."/>
            <person name="Mori M."/>
            <person name="Yoshida Y."/>
            <person name="Ohtoshi R."/>
            <person name="Malay A.D."/>
            <person name="Moran D.A.P."/>
            <person name="Tomita M."/>
            <person name="Numata K."/>
            <person name="Arakawa K."/>
        </authorList>
    </citation>
    <scope>NUCLEOTIDE SEQUENCE</scope>
</reference>
<dbReference type="Proteomes" id="UP000886998">
    <property type="component" value="Unassembled WGS sequence"/>
</dbReference>
<comment type="caution">
    <text evidence="1">The sequence shown here is derived from an EMBL/GenBank/DDBJ whole genome shotgun (WGS) entry which is preliminary data.</text>
</comment>
<protein>
    <submittedName>
        <fullName evidence="1">Uncharacterized protein</fullName>
    </submittedName>
</protein>
<dbReference type="AlphaFoldDB" id="A0A8X6XXT7"/>
<dbReference type="EMBL" id="BMAV01013383">
    <property type="protein sequence ID" value="GFY61033.1"/>
    <property type="molecule type" value="Genomic_DNA"/>
</dbReference>
<keyword evidence="2" id="KW-1185">Reference proteome</keyword>
<gene>
    <name evidence="1" type="ORF">TNIN_445011</name>
</gene>
<proteinExistence type="predicted"/>
<sequence length="270" mass="30288">MKTIVEMLNRIHTSKRSARMARLRDVASGLGSDLGGQYSTFPRPLSPPPKKLGKLLSGQIFLTRQFPWVGIAPMEWGPLVLGMFKSARVRQSLVAQPIVGGTIVKNRHVADGRLLSRRTHAVHDWVEGLWLFTLAKPSCGSHLRRRIQSACSSPVAPRIHVTHIFKFRCPRTPGTPCVVHPTDKRTGFSETPIQAFESFPVRQAFRRKSFHVQLPGLQGIPNLNTVNEMDIGHFLIRVADDPYSRKKREHDECFFTSQGYGSAMDPPPPI</sequence>
<evidence type="ECO:0000313" key="1">
    <source>
        <dbReference type="EMBL" id="GFY61033.1"/>
    </source>
</evidence>
<accession>A0A8X6XXT7</accession>
<dbReference type="OrthoDB" id="6471243at2759"/>
<organism evidence="1 2">
    <name type="scientific">Trichonephila inaurata madagascariensis</name>
    <dbReference type="NCBI Taxonomy" id="2747483"/>
    <lineage>
        <taxon>Eukaryota</taxon>
        <taxon>Metazoa</taxon>
        <taxon>Ecdysozoa</taxon>
        <taxon>Arthropoda</taxon>
        <taxon>Chelicerata</taxon>
        <taxon>Arachnida</taxon>
        <taxon>Araneae</taxon>
        <taxon>Araneomorphae</taxon>
        <taxon>Entelegynae</taxon>
        <taxon>Araneoidea</taxon>
        <taxon>Nephilidae</taxon>
        <taxon>Trichonephila</taxon>
        <taxon>Trichonephila inaurata</taxon>
    </lineage>
</organism>
<name>A0A8X6XXT7_9ARAC</name>